<dbReference type="AlphaFoldDB" id="A0A8D9BD17"/>
<reference evidence="2" key="1">
    <citation type="submission" date="2021-05" db="EMBL/GenBank/DDBJ databases">
        <authorList>
            <person name="Alioto T."/>
            <person name="Alioto T."/>
            <person name="Gomez Garrido J."/>
        </authorList>
    </citation>
    <scope>NUCLEOTIDE SEQUENCE</scope>
</reference>
<name>A0A8D9BD17_9HEMI</name>
<keyword evidence="1" id="KW-1133">Transmembrane helix</keyword>
<dbReference type="EMBL" id="HBUF01620756">
    <property type="protein sequence ID" value="CAG6780909.1"/>
    <property type="molecule type" value="Transcribed_RNA"/>
</dbReference>
<keyword evidence="1" id="KW-0472">Membrane</keyword>
<organism evidence="2">
    <name type="scientific">Cacopsylla melanoneura</name>
    <dbReference type="NCBI Taxonomy" id="428564"/>
    <lineage>
        <taxon>Eukaryota</taxon>
        <taxon>Metazoa</taxon>
        <taxon>Ecdysozoa</taxon>
        <taxon>Arthropoda</taxon>
        <taxon>Hexapoda</taxon>
        <taxon>Insecta</taxon>
        <taxon>Pterygota</taxon>
        <taxon>Neoptera</taxon>
        <taxon>Paraneoptera</taxon>
        <taxon>Hemiptera</taxon>
        <taxon>Sternorrhyncha</taxon>
        <taxon>Psylloidea</taxon>
        <taxon>Psyllidae</taxon>
        <taxon>Psyllinae</taxon>
        <taxon>Cacopsylla</taxon>
    </lineage>
</organism>
<evidence type="ECO:0000256" key="1">
    <source>
        <dbReference type="SAM" id="Phobius"/>
    </source>
</evidence>
<feature type="transmembrane region" description="Helical" evidence="1">
    <location>
        <begin position="55"/>
        <end position="75"/>
    </location>
</feature>
<evidence type="ECO:0000313" key="2">
    <source>
        <dbReference type="EMBL" id="CAG6780909.1"/>
    </source>
</evidence>
<feature type="transmembrane region" description="Helical" evidence="1">
    <location>
        <begin position="7"/>
        <end position="25"/>
    </location>
</feature>
<sequence>MLFRRMTSCKAVNIFFFFLPIYRTYFEIKMNFFDFELGIFKGQITRLCFRMYSTVVLHFSFSFFRSTYPTMFVFLPKKNRYNIDEYKEVLSFLNFSQTTKVCMLVIEIFNPI</sequence>
<accession>A0A8D9BD17</accession>
<keyword evidence="1" id="KW-0812">Transmembrane</keyword>
<proteinExistence type="predicted"/>
<protein>
    <submittedName>
        <fullName evidence="2">Uncharacterized protein</fullName>
    </submittedName>
</protein>